<proteinExistence type="predicted"/>
<keyword evidence="2" id="KW-0472">Membrane</keyword>
<feature type="compositionally biased region" description="Low complexity" evidence="1">
    <location>
        <begin position="442"/>
        <end position="457"/>
    </location>
</feature>
<evidence type="ECO:0000256" key="2">
    <source>
        <dbReference type="SAM" id="Phobius"/>
    </source>
</evidence>
<dbReference type="Proteomes" id="UP001190700">
    <property type="component" value="Unassembled WGS sequence"/>
</dbReference>
<feature type="compositionally biased region" description="Polar residues" evidence="1">
    <location>
        <begin position="16"/>
        <end position="35"/>
    </location>
</feature>
<name>A0AAE0GK58_9CHLO</name>
<comment type="caution">
    <text evidence="3">The sequence shown here is derived from an EMBL/GenBank/DDBJ whole genome shotgun (WGS) entry which is preliminary data.</text>
</comment>
<reference evidence="3 4" key="1">
    <citation type="journal article" date="2015" name="Genome Biol. Evol.">
        <title>Comparative Genomics of a Bacterivorous Green Alga Reveals Evolutionary Causalities and Consequences of Phago-Mixotrophic Mode of Nutrition.</title>
        <authorList>
            <person name="Burns J.A."/>
            <person name="Paasch A."/>
            <person name="Narechania A."/>
            <person name="Kim E."/>
        </authorList>
    </citation>
    <scope>NUCLEOTIDE SEQUENCE [LARGE SCALE GENOMIC DNA]</scope>
    <source>
        <strain evidence="3 4">PLY_AMNH</strain>
    </source>
</reference>
<accession>A0AAE0GK58</accession>
<feature type="region of interest" description="Disordered" evidence="1">
    <location>
        <begin position="373"/>
        <end position="463"/>
    </location>
</feature>
<keyword evidence="2" id="KW-1133">Transmembrane helix</keyword>
<evidence type="ECO:0000256" key="1">
    <source>
        <dbReference type="SAM" id="MobiDB-lite"/>
    </source>
</evidence>
<organism evidence="3 4">
    <name type="scientific">Cymbomonas tetramitiformis</name>
    <dbReference type="NCBI Taxonomy" id="36881"/>
    <lineage>
        <taxon>Eukaryota</taxon>
        <taxon>Viridiplantae</taxon>
        <taxon>Chlorophyta</taxon>
        <taxon>Pyramimonadophyceae</taxon>
        <taxon>Pyramimonadales</taxon>
        <taxon>Pyramimonadaceae</taxon>
        <taxon>Cymbomonas</taxon>
    </lineage>
</organism>
<keyword evidence="2" id="KW-0812">Transmembrane</keyword>
<sequence>MVRTSAPESVRISKRGSATDSATDDQSVQGTTTPEASDGPDAPLKAVFATLKEAYTERSEKRQHYLNLIGFICFLALYFTILLMQSAPTEEFRVRVGFLETLAPSDANGDPKKLFVSSSQIYGWIQQVIEAIFSPMPCGDNSCDVPDEFPAFSDHGCQTDCGLSHATTFDVVLEPRFLDDDAILDRLDRVSYNLCTDEAEPMCWWTVAQKFDRNFEVVKHKLALPDAQWKLFVYGLVPSEGLVLGGIAYNESSGDTDMASNQDQSSTSAARRRLRRLQSSDRKGKDGKPEFIEPVKPALSTGGRPEHRPARAGPSWRRQLTKDNTVNSTVSSSEETQATKASQDLELDELYKSKWTKWMESPEGALVGGVPLKEGSSNTEADQAQLTTSVAGRRLRRLHTSGRKGTGGTDELVRMTPAIPGGRKRPKHRPTSAGASKRRQLSDTSSTRSSESSPEETQLAESSDALYKSEWTKWQESLEGAVASNATVQSAEYCMEAVNQLKLNLVAEYINCTFYWEINYWQTSCCPLYKELLEANCWCTVAALEDWHPDSRAYLMQDSYFPADSCHDFDPNEYAHQLRSSECPSQPPLLEIEGLNPTACHWLNELVWGEYTDSTFAGGDVYSECFQVGGTWLNTSECCSYFDSWMEHDCFCYDCMEIGHINVYFMESIIDFAITCNVAIPRLHTNCRVSIAESEYGNDLSIYPVCGTGDDRIVHIMHTKEAAESSRVLNGNENVILSSEVDGASLLFDNDIERMLAQEAAGHAADLLITCEAQHSGIPFDCTGYIDYFCRLTAQEIQAYGFNCSRGLIRTLICDDAIFDQCADVDIDECLSWIWSGNGAVTYGEVVNELASTYEDCGAMICEDVVESCSKDVQNITAQLNSCMAEPTTSVAQGDWPIPT</sequence>
<keyword evidence="4" id="KW-1185">Reference proteome</keyword>
<evidence type="ECO:0000313" key="4">
    <source>
        <dbReference type="Proteomes" id="UP001190700"/>
    </source>
</evidence>
<evidence type="ECO:0000313" key="3">
    <source>
        <dbReference type="EMBL" id="KAK3279538.1"/>
    </source>
</evidence>
<gene>
    <name evidence="3" type="ORF">CYMTET_12587</name>
</gene>
<feature type="compositionally biased region" description="Basic residues" evidence="1">
    <location>
        <begin position="393"/>
        <end position="402"/>
    </location>
</feature>
<feature type="compositionally biased region" description="Polar residues" evidence="1">
    <location>
        <begin position="253"/>
        <end position="263"/>
    </location>
</feature>
<feature type="compositionally biased region" description="Polar residues" evidence="1">
    <location>
        <begin position="375"/>
        <end position="390"/>
    </location>
</feature>
<dbReference type="EMBL" id="LGRX02004807">
    <property type="protein sequence ID" value="KAK3279538.1"/>
    <property type="molecule type" value="Genomic_DNA"/>
</dbReference>
<feature type="compositionally biased region" description="Basic and acidic residues" evidence="1">
    <location>
        <begin position="278"/>
        <end position="293"/>
    </location>
</feature>
<feature type="transmembrane region" description="Helical" evidence="2">
    <location>
        <begin position="65"/>
        <end position="84"/>
    </location>
</feature>
<protein>
    <recommendedName>
        <fullName evidence="5">Transmembrane protein</fullName>
    </recommendedName>
</protein>
<feature type="region of interest" description="Disordered" evidence="1">
    <location>
        <begin position="1"/>
        <end position="42"/>
    </location>
</feature>
<feature type="region of interest" description="Disordered" evidence="1">
    <location>
        <begin position="253"/>
        <end position="341"/>
    </location>
</feature>
<dbReference type="AlphaFoldDB" id="A0AAE0GK58"/>
<evidence type="ECO:0008006" key="5">
    <source>
        <dbReference type="Google" id="ProtNLM"/>
    </source>
</evidence>
<feature type="compositionally biased region" description="Low complexity" evidence="1">
    <location>
        <begin position="324"/>
        <end position="336"/>
    </location>
</feature>